<evidence type="ECO:0000256" key="1">
    <source>
        <dbReference type="ARBA" id="ARBA00004922"/>
    </source>
</evidence>
<sequence length="437" mass="51283">MINLFYVFNKASLELYQSFKNARLSATTVVVEDSGFLPADILTPYLFFSDFKVEPHARPKFFNEIKVPEFWEIHGSNQVANIYNLGEVKANIQYHSHPQPRAVHKVEWLDKNSVRFVDIYNQYGHRFSQEVYSSEGKRLFKSYYNQKNEEIIYENLVTQQVILKWKQKEYIFDSKTKFVQFYLEESGMDDSVLNINSLGIPYFVSIGLGQGHTNLIWQEQVNDNIPGNMLNMLSVQNNRTYTLLIPDRNEYERVISRLPHALTAKVKPFGYVYHFKRNQQYSKNVLIATNSDQLINFAAIAEQCPEYTFHIVAITEMSNTLIQYDQYKNVKLYPKASKATFNHLFEICDVYLDINKGNELHSAVRRAFNSNLIIFSFVSIAHNKDVILKEHIFEETQVTELTRYMNQLTEEQRDHLIELQHRHANHIKISNFIDAIK</sequence>
<accession>A0AAE6X3H5</accession>
<gene>
    <name evidence="4 5" type="primary">gtfB</name>
    <name evidence="5" type="ORF">GTN30_11600</name>
</gene>
<dbReference type="GO" id="GO:0017122">
    <property type="term" value="C:protein N-acetylglucosaminyltransferase complex"/>
    <property type="evidence" value="ECO:0007669"/>
    <property type="project" value="UniProtKB-UniRule"/>
</dbReference>
<evidence type="ECO:0000313" key="5">
    <source>
        <dbReference type="EMBL" id="QIH79283.1"/>
    </source>
</evidence>
<proteinExistence type="inferred from homology"/>
<evidence type="ECO:0000313" key="6">
    <source>
        <dbReference type="Proteomes" id="UP000501122"/>
    </source>
</evidence>
<comment type="pathway">
    <text evidence="1 4">Protein modification; protein glycosylation.</text>
</comment>
<reference evidence="5" key="1">
    <citation type="journal article" date="2020" name="Antimicrob. Agents Chemother.">
        <title>The novel macrolide resistance genes mef(D), msr(F) and msr(H) are present on resistance islands in Macrococcus canis, Macrococcus caseolyticus and Staphylococcus aureus.</title>
        <authorList>
            <person name="Schwendener S."/>
            <person name="Dona V."/>
            <person name="Perreten V."/>
        </authorList>
    </citation>
    <scope>NUCLEOTIDE SEQUENCE</scope>
    <source>
        <strain evidence="5">Epi0076A</strain>
    </source>
</reference>
<dbReference type="GO" id="GO:0005886">
    <property type="term" value="C:plasma membrane"/>
    <property type="evidence" value="ECO:0007669"/>
    <property type="project" value="UniProtKB-SubCell"/>
</dbReference>
<dbReference type="NCBIfam" id="TIGR02919">
    <property type="entry name" value="accessory Sec system glycosylation chaperone GtfB"/>
    <property type="match status" value="1"/>
</dbReference>
<dbReference type="InterPro" id="IPR014268">
    <property type="entry name" value="GtfB"/>
</dbReference>
<dbReference type="EMBL" id="CP047363">
    <property type="protein sequence ID" value="QIH79283.1"/>
    <property type="molecule type" value="Genomic_DNA"/>
</dbReference>
<name>A0AAE6X3H5_9STAP</name>
<dbReference type="GO" id="GO:0031647">
    <property type="term" value="P:regulation of protein stability"/>
    <property type="evidence" value="ECO:0007669"/>
    <property type="project" value="UniProtKB-UniRule"/>
</dbReference>
<protein>
    <recommendedName>
        <fullName evidence="4">UDP-N-acetylglucosamine--peptide N-acetylglucosaminyltransferase stabilizing protein GtfB</fullName>
    </recommendedName>
    <alternativeName>
        <fullName evidence="4">Glycosyltransferase stabilizing protein GtfB</fullName>
    </alternativeName>
</protein>
<organism evidence="5 6">
    <name type="scientific">Macrococcoides canis</name>
    <dbReference type="NCBI Taxonomy" id="1855823"/>
    <lineage>
        <taxon>Bacteria</taxon>
        <taxon>Bacillati</taxon>
        <taxon>Bacillota</taxon>
        <taxon>Bacilli</taxon>
        <taxon>Bacillales</taxon>
        <taxon>Staphylococcaceae</taxon>
        <taxon>Macrococcoides</taxon>
    </lineage>
</organism>
<comment type="similarity">
    <text evidence="4">Belongs to the GtfB family.</text>
</comment>
<comment type="subunit">
    <text evidence="4">Forms a heterotetramer with 2 subunits each of GtfA and GtfB. Part of the accessory SecA2/SecY2 protein translocation apparatus.</text>
</comment>
<keyword evidence="3 4" id="KW-0472">Membrane</keyword>
<dbReference type="AlphaFoldDB" id="A0AAE6X3H5"/>
<dbReference type="RefSeq" id="WP_164953921.1">
    <property type="nucleotide sequence ID" value="NZ_CP047363.1"/>
</dbReference>
<evidence type="ECO:0000256" key="2">
    <source>
        <dbReference type="ARBA" id="ARBA00022475"/>
    </source>
</evidence>
<evidence type="ECO:0000256" key="4">
    <source>
        <dbReference type="HAMAP-Rule" id="MF_01473"/>
    </source>
</evidence>
<comment type="function">
    <text evidence="4">Required for polymorphic O-glycosylation of the serine-rich repeat protein in this bacteria. A stabilizing protein that is part of the accessory SecA2/SecY2 system specifically required to export serine-rich repeat cell wall proteins usually encoded upstream in the same operon. The GtfA-GtfB complex adds GlcNAc from UDP-GlcNAc to the substrate protein, attaching the first sugar residue. Stabilizes the glycosylation activity of GtfA. Has no N-acetylglucosaminyl transferase activity on its own.</text>
</comment>
<evidence type="ECO:0000256" key="3">
    <source>
        <dbReference type="ARBA" id="ARBA00023136"/>
    </source>
</evidence>
<dbReference type="HAMAP" id="MF_01473">
    <property type="entry name" value="GtfB"/>
    <property type="match status" value="1"/>
</dbReference>
<dbReference type="Proteomes" id="UP000501122">
    <property type="component" value="Chromosome"/>
</dbReference>
<comment type="subcellular location">
    <subcellularLocation>
        <location evidence="4">Cell membrane</location>
        <topology evidence="4">Peripheral membrane protein</topology>
    </subcellularLocation>
</comment>
<keyword evidence="2 4" id="KW-1003">Cell membrane</keyword>